<keyword evidence="2" id="KW-1185">Reference proteome</keyword>
<dbReference type="NCBIfam" id="NF038312">
    <property type="entry name" value="SCO5918_fam"/>
    <property type="match status" value="1"/>
</dbReference>
<organism evidence="1 2">
    <name type="scientific">Streptomyces toxytricini</name>
    <name type="common">Actinomyces toxytricini</name>
    <dbReference type="NCBI Taxonomy" id="67369"/>
    <lineage>
        <taxon>Bacteria</taxon>
        <taxon>Bacillati</taxon>
        <taxon>Actinomycetota</taxon>
        <taxon>Actinomycetes</taxon>
        <taxon>Kitasatosporales</taxon>
        <taxon>Streptomycetaceae</taxon>
        <taxon>Streptomyces</taxon>
    </lineage>
</organism>
<dbReference type="RefSeq" id="WP_365502868.1">
    <property type="nucleotide sequence ID" value="NZ_JBFANW010000001.1"/>
</dbReference>
<reference evidence="1 2" key="1">
    <citation type="submission" date="2024-10" db="EMBL/GenBank/DDBJ databases">
        <title>The Natural Products Discovery Center: Release of the First 8490 Sequenced Strains for Exploring Actinobacteria Biosynthetic Diversity.</title>
        <authorList>
            <person name="Kalkreuter E."/>
            <person name="Kautsar S.A."/>
            <person name="Yang D."/>
            <person name="Bader C.D."/>
            <person name="Teijaro C.N."/>
            <person name="Fluegel L."/>
            <person name="Davis C.M."/>
            <person name="Simpson J.R."/>
            <person name="Lauterbach L."/>
            <person name="Steele A.D."/>
            <person name="Gui C."/>
            <person name="Meng S."/>
            <person name="Li G."/>
            <person name="Viehrig K."/>
            <person name="Ye F."/>
            <person name="Su P."/>
            <person name="Kiefer A.F."/>
            <person name="Nichols A."/>
            <person name="Cepeda A.J."/>
            <person name="Yan W."/>
            <person name="Fan B."/>
            <person name="Jiang Y."/>
            <person name="Adhikari A."/>
            <person name="Zheng C.-J."/>
            <person name="Schuster L."/>
            <person name="Cowan T.M."/>
            <person name="Smanski M.J."/>
            <person name="Chevrette M.G."/>
            <person name="De Carvalho L.P.S."/>
            <person name="Shen B."/>
        </authorList>
    </citation>
    <scope>NUCLEOTIDE SEQUENCE [LARGE SCALE GENOMIC DNA]</scope>
    <source>
        <strain evidence="1 2">NPDC087220</strain>
    </source>
</reference>
<protein>
    <submittedName>
        <fullName evidence="1">SCO5918 family protein</fullName>
    </submittedName>
</protein>
<evidence type="ECO:0000313" key="1">
    <source>
        <dbReference type="EMBL" id="MFJ2823921.1"/>
    </source>
</evidence>
<dbReference type="Proteomes" id="UP001617351">
    <property type="component" value="Unassembled WGS sequence"/>
</dbReference>
<dbReference type="EMBL" id="JBIUYY010000010">
    <property type="protein sequence ID" value="MFJ2823921.1"/>
    <property type="molecule type" value="Genomic_DNA"/>
</dbReference>
<name>A0ABW8EKY8_STRT5</name>
<sequence length="112" mass="12155">MRCVIARFPFDLTKSGVLDSMKGVKPEAVAGPSVIIGRRAYPAKQVGQVITRQDRRDFSADEVLRAMTKLGFTCRTLSRATAPARALDPLRHASALLGAPCRPGRHPRADVS</sequence>
<evidence type="ECO:0000313" key="2">
    <source>
        <dbReference type="Proteomes" id="UP001617351"/>
    </source>
</evidence>
<accession>A0ABW8EKY8</accession>
<comment type="caution">
    <text evidence="1">The sequence shown here is derived from an EMBL/GenBank/DDBJ whole genome shotgun (WGS) entry which is preliminary data.</text>
</comment>
<dbReference type="InterPro" id="IPR047719">
    <property type="entry name" value="SCO5918-like"/>
</dbReference>
<proteinExistence type="predicted"/>
<gene>
    <name evidence="1" type="ORF">ACIO7M_22810</name>
</gene>